<dbReference type="AlphaFoldDB" id="A0AAN8Y5B3"/>
<dbReference type="EMBL" id="JBANQN010000009">
    <property type="protein sequence ID" value="KAK6779411.1"/>
    <property type="molecule type" value="Genomic_DNA"/>
</dbReference>
<evidence type="ECO:0000313" key="2">
    <source>
        <dbReference type="Proteomes" id="UP001371456"/>
    </source>
</evidence>
<dbReference type="Gene3D" id="3.40.50.1820">
    <property type="entry name" value="alpha/beta hydrolase"/>
    <property type="match status" value="1"/>
</dbReference>
<comment type="caution">
    <text evidence="1">The sequence shown here is derived from an EMBL/GenBank/DDBJ whole genome shotgun (WGS) entry which is preliminary data.</text>
</comment>
<keyword evidence="2" id="KW-1185">Reference proteome</keyword>
<evidence type="ECO:0000313" key="1">
    <source>
        <dbReference type="EMBL" id="KAK6779411.1"/>
    </source>
</evidence>
<sequence>MMISMIAIFGIVILALIYRAIIPPPPKICGSPNGPLITAPRVKLSDGRYLAYKENGVPRDEAKHKFVFIHGFDCVRHDVALLTTISPLVQDQWTLRIGHYFPWLTYWWNTQKLFPSSSVATCSEDILFEQDRVLMPIFDSYQSQYRDLVRQQGEYESIHRDIMIGFGTWEFDPMELENPFPNGEGSVHIWQGDEDGHVPVILQRFIAKKLPWIHYHEMKGGGHMFPWAEGMGDKVMKTFLLGEPFVM</sequence>
<dbReference type="InterPro" id="IPR029058">
    <property type="entry name" value="AB_hydrolase_fold"/>
</dbReference>
<protein>
    <submittedName>
        <fullName evidence="1">Uncharacterized protein</fullName>
    </submittedName>
</protein>
<reference evidence="1 2" key="1">
    <citation type="submission" date="2024-02" db="EMBL/GenBank/DDBJ databases">
        <title>de novo genome assembly of Solanum bulbocastanum strain 11H21.</title>
        <authorList>
            <person name="Hosaka A.J."/>
        </authorList>
    </citation>
    <scope>NUCLEOTIDE SEQUENCE [LARGE SCALE GENOMIC DNA]</scope>
    <source>
        <tissue evidence="1">Young leaves</tissue>
    </source>
</reference>
<gene>
    <name evidence="1" type="ORF">RDI58_021595</name>
</gene>
<proteinExistence type="predicted"/>
<accession>A0AAN8Y5B3</accession>
<organism evidence="1 2">
    <name type="scientific">Solanum bulbocastanum</name>
    <name type="common">Wild potato</name>
    <dbReference type="NCBI Taxonomy" id="147425"/>
    <lineage>
        <taxon>Eukaryota</taxon>
        <taxon>Viridiplantae</taxon>
        <taxon>Streptophyta</taxon>
        <taxon>Embryophyta</taxon>
        <taxon>Tracheophyta</taxon>
        <taxon>Spermatophyta</taxon>
        <taxon>Magnoliopsida</taxon>
        <taxon>eudicotyledons</taxon>
        <taxon>Gunneridae</taxon>
        <taxon>Pentapetalae</taxon>
        <taxon>asterids</taxon>
        <taxon>lamiids</taxon>
        <taxon>Solanales</taxon>
        <taxon>Solanaceae</taxon>
        <taxon>Solanoideae</taxon>
        <taxon>Solaneae</taxon>
        <taxon>Solanum</taxon>
    </lineage>
</organism>
<dbReference type="SUPFAM" id="SSF53474">
    <property type="entry name" value="alpha/beta-Hydrolases"/>
    <property type="match status" value="1"/>
</dbReference>
<name>A0AAN8Y5B3_SOLBU</name>
<dbReference type="PANTHER" id="PTHR45763:SF18">
    <property type="entry name" value="AB HYDROLASE-1 DOMAIN-CONTAINING PROTEIN"/>
    <property type="match status" value="1"/>
</dbReference>
<dbReference type="Proteomes" id="UP001371456">
    <property type="component" value="Unassembled WGS sequence"/>
</dbReference>
<dbReference type="PANTHER" id="PTHR45763">
    <property type="entry name" value="HYDROLASE, ALPHA/BETA FOLD FAMILY PROTEIN, EXPRESSED-RELATED"/>
    <property type="match status" value="1"/>
</dbReference>